<sequence length="125" mass="13948">MYCSEICIEWPGGRVPTQGRRFPGSKPDSTKEMSCKWAGCTPNTSGLKLVWRGSLERGLVAQVSSTDHGSKLRGAFQNSPRVASNRDANITKMMVITRIFDLISSLQITMQIEPHSNILDFEFLK</sequence>
<protein>
    <submittedName>
        <fullName evidence="1">Uncharacterized protein</fullName>
    </submittedName>
</protein>
<evidence type="ECO:0000313" key="1">
    <source>
        <dbReference type="EMBL" id="GBM94766.1"/>
    </source>
</evidence>
<proteinExistence type="predicted"/>
<dbReference type="AlphaFoldDB" id="A0A4Y2JZY8"/>
<dbReference type="Proteomes" id="UP000499080">
    <property type="component" value="Unassembled WGS sequence"/>
</dbReference>
<reference evidence="1 2" key="1">
    <citation type="journal article" date="2019" name="Sci. Rep.">
        <title>Orb-weaving spider Araneus ventricosus genome elucidates the spidroin gene catalogue.</title>
        <authorList>
            <person name="Kono N."/>
            <person name="Nakamura H."/>
            <person name="Ohtoshi R."/>
            <person name="Moran D.A.P."/>
            <person name="Shinohara A."/>
            <person name="Yoshida Y."/>
            <person name="Fujiwara M."/>
            <person name="Mori M."/>
            <person name="Tomita M."/>
            <person name="Arakawa K."/>
        </authorList>
    </citation>
    <scope>NUCLEOTIDE SEQUENCE [LARGE SCALE GENOMIC DNA]</scope>
</reference>
<organism evidence="1 2">
    <name type="scientific">Araneus ventricosus</name>
    <name type="common">Orbweaver spider</name>
    <name type="synonym">Epeira ventricosa</name>
    <dbReference type="NCBI Taxonomy" id="182803"/>
    <lineage>
        <taxon>Eukaryota</taxon>
        <taxon>Metazoa</taxon>
        <taxon>Ecdysozoa</taxon>
        <taxon>Arthropoda</taxon>
        <taxon>Chelicerata</taxon>
        <taxon>Arachnida</taxon>
        <taxon>Araneae</taxon>
        <taxon>Araneomorphae</taxon>
        <taxon>Entelegynae</taxon>
        <taxon>Araneoidea</taxon>
        <taxon>Araneidae</taxon>
        <taxon>Araneus</taxon>
    </lineage>
</organism>
<name>A0A4Y2JZY8_ARAVE</name>
<keyword evidence="2" id="KW-1185">Reference proteome</keyword>
<gene>
    <name evidence="1" type="ORF">AVEN_14301_1</name>
</gene>
<comment type="caution">
    <text evidence="1">The sequence shown here is derived from an EMBL/GenBank/DDBJ whole genome shotgun (WGS) entry which is preliminary data.</text>
</comment>
<dbReference type="EMBL" id="BGPR01003998">
    <property type="protein sequence ID" value="GBM94766.1"/>
    <property type="molecule type" value="Genomic_DNA"/>
</dbReference>
<accession>A0A4Y2JZY8</accession>
<evidence type="ECO:0000313" key="2">
    <source>
        <dbReference type="Proteomes" id="UP000499080"/>
    </source>
</evidence>